<evidence type="ECO:0000256" key="1">
    <source>
        <dbReference type="SAM" id="MobiDB-lite"/>
    </source>
</evidence>
<dbReference type="GO" id="GO:0003676">
    <property type="term" value="F:nucleic acid binding"/>
    <property type="evidence" value="ECO:0007669"/>
    <property type="project" value="InterPro"/>
</dbReference>
<dbReference type="InterPro" id="IPR003165">
    <property type="entry name" value="Piwi"/>
</dbReference>
<proteinExistence type="predicted"/>
<dbReference type="AlphaFoldDB" id="A0A139IW77"/>
<dbReference type="PROSITE" id="PS50822">
    <property type="entry name" value="PIWI"/>
    <property type="match status" value="1"/>
</dbReference>
<dbReference type="InterPro" id="IPR012337">
    <property type="entry name" value="RNaseH-like_sf"/>
</dbReference>
<dbReference type="SUPFAM" id="SSF101690">
    <property type="entry name" value="PAZ domain"/>
    <property type="match status" value="1"/>
</dbReference>
<dbReference type="Gene3D" id="3.30.420.10">
    <property type="entry name" value="Ribonuclease H-like superfamily/Ribonuclease H"/>
    <property type="match status" value="1"/>
</dbReference>
<feature type="compositionally biased region" description="Low complexity" evidence="1">
    <location>
        <begin position="251"/>
        <end position="263"/>
    </location>
</feature>
<dbReference type="PANTHER" id="PTHR22891">
    <property type="entry name" value="EUKARYOTIC TRANSLATION INITIATION FACTOR 2C"/>
    <property type="match status" value="1"/>
</dbReference>
<dbReference type="SUPFAM" id="SSF53098">
    <property type="entry name" value="Ribonuclease H-like"/>
    <property type="match status" value="1"/>
</dbReference>
<dbReference type="Pfam" id="PF02171">
    <property type="entry name" value="Piwi"/>
    <property type="match status" value="1"/>
</dbReference>
<dbReference type="EMBL" id="LFZO01000002">
    <property type="protein sequence ID" value="KXT18902.1"/>
    <property type="molecule type" value="Genomic_DNA"/>
</dbReference>
<dbReference type="OrthoDB" id="10252740at2759"/>
<protein>
    <recommendedName>
        <fullName evidence="2">Piwi domain-containing protein</fullName>
    </recommendedName>
</protein>
<dbReference type="STRING" id="113226.A0A139IW77"/>
<dbReference type="Gene3D" id="2.170.260.10">
    <property type="entry name" value="paz domain"/>
    <property type="match status" value="1"/>
</dbReference>
<keyword evidence="4" id="KW-1185">Reference proteome</keyword>
<comment type="caution">
    <text evidence="3">The sequence shown here is derived from an EMBL/GenBank/DDBJ whole genome shotgun (WGS) entry which is preliminary data.</text>
</comment>
<dbReference type="Proteomes" id="UP000073492">
    <property type="component" value="Unassembled WGS sequence"/>
</dbReference>
<organism evidence="3 4">
    <name type="scientific">Pseudocercospora musae</name>
    <dbReference type="NCBI Taxonomy" id="113226"/>
    <lineage>
        <taxon>Eukaryota</taxon>
        <taxon>Fungi</taxon>
        <taxon>Dikarya</taxon>
        <taxon>Ascomycota</taxon>
        <taxon>Pezizomycotina</taxon>
        <taxon>Dothideomycetes</taxon>
        <taxon>Dothideomycetidae</taxon>
        <taxon>Mycosphaerellales</taxon>
        <taxon>Mycosphaerellaceae</taxon>
        <taxon>Pseudocercospora</taxon>
    </lineage>
</organism>
<name>A0A139IW77_9PEZI</name>
<sequence length="1150" mass="125115">MSSSMVKKPDPGNCPRCPGYAEGDINAKAHLKGGVSGLSKCQSDHTLGPEGFSKIGIWWGFSTGDVQNLEDFQAPAYLASEDGCKDLLNHFKSAKERSSVDNERRKYVESQKTGAQYRGQLITKPMLEYAAKIAFPAHAKQKREKAKTPAVAAAVAGSSKSSGQAATLTGTSDYNKLPVALDNINLNTPGSAPSRPAAPRQAPVVSVASSSALSSDSSSVPQQGAVQQSFNSRTGFSQTTQVSTLDSTMSIPAPQQQQQTTAIGAPRTRVQTHQTQNNALRVFTNSFAINQIQANGILHEINLGRSKKKALINRFITQPDLAPGRAFGATVEQQHVDDFDRTQGKVASRQLGMNLVYERVIRIDDVFGYAAGNNPHCAIDVAETALNILFGRAVDDSGTGQNGSWGLDAVRGFSSHIKARDGRVLLTVNTALSAFYRPGTAVYAVIRSICAGNYPNAFLDDQTAKSHLIGVRVRVRYNRDKPGEISRKDTADGRLKTITGFSTRLAGSQMFTDCTGTPISVYRHFRNTYPAQAQAYLASGQLNPQGMQICVNTGDTDHGVESWFLADMLEIVESQIFRKTLDTVGGAGNNLTANMISIAYQQPHVKRTAIVDNGLPALGFVHGHPDPARLTSAGLQLARPVLMVLFVRSRYQQCDMAVGDVQTLEFLASGRPEKCFSLPAINRSTAAWGSSAPPPGGLQNQNHHDAFRDGLREAWSLNLSNPPRTSPVAPNARFQRLPAMNAVQMKQPLEAPGIGLLVLCLPVNNNGIRRDYAQFRAVADQVIGRPSLVICEERMLGSLGKGANPGSKLNEKAFLPYFANNMAKVNTRLGNQNHTVAGEFRSLSPNDRCDTLVLGANLIHPKGNSSEVTPTIASVVGSTDGTFATFLGSSRRMPPPPKGAPPLGREYIATQQMISMVEERIRAWQSKNNRLPSRILYYRDGTGEIQYSLIHGEVGAIKTAYGNVAGGPQFGNNLPVTAVVAVKRHTTRFYPQPNAQAKAANGRPAEKTFTGNCVPGTVVDSQITSPYYFDFYLQSHNVEQGSAKPTHYFVLENGMGFGEHQLQDLTNAFCYNFSHSTSAVSYTSPAFYADRLCERAMLYLDSHYNNWPSVQVMISNAVRQTDIDNCWGRHGRINRQNPWHPNLDNVMFWM</sequence>
<dbReference type="SMART" id="SM00950">
    <property type="entry name" value="Piwi"/>
    <property type="match status" value="1"/>
</dbReference>
<feature type="compositionally biased region" description="Low complexity" evidence="1">
    <location>
        <begin position="208"/>
        <end position="221"/>
    </location>
</feature>
<feature type="region of interest" description="Disordered" evidence="1">
    <location>
        <begin position="208"/>
        <end position="267"/>
    </location>
</feature>
<dbReference type="InterPro" id="IPR036397">
    <property type="entry name" value="RNaseH_sf"/>
</dbReference>
<dbReference type="InterPro" id="IPR036085">
    <property type="entry name" value="PAZ_dom_sf"/>
</dbReference>
<evidence type="ECO:0000313" key="3">
    <source>
        <dbReference type="EMBL" id="KXT18902.1"/>
    </source>
</evidence>
<accession>A0A139IW77</accession>
<evidence type="ECO:0000259" key="2">
    <source>
        <dbReference type="PROSITE" id="PS50822"/>
    </source>
</evidence>
<gene>
    <name evidence="3" type="ORF">AC579_3540</name>
</gene>
<feature type="compositionally biased region" description="Polar residues" evidence="1">
    <location>
        <begin position="222"/>
        <end position="250"/>
    </location>
</feature>
<feature type="domain" description="Piwi" evidence="2">
    <location>
        <begin position="756"/>
        <end position="1101"/>
    </location>
</feature>
<evidence type="ECO:0000313" key="4">
    <source>
        <dbReference type="Proteomes" id="UP000073492"/>
    </source>
</evidence>
<reference evidence="3 4" key="1">
    <citation type="submission" date="2015-07" db="EMBL/GenBank/DDBJ databases">
        <title>Comparative genomics of the Sigatoka disease complex on banana suggests a link between parallel evolutionary changes in Pseudocercospora fijiensis and Pseudocercospora eumusae and increased virulence on the banana host.</title>
        <authorList>
            <person name="Chang T.-C."/>
            <person name="Salvucci A."/>
            <person name="Crous P.W."/>
            <person name="Stergiopoulos I."/>
        </authorList>
    </citation>
    <scope>NUCLEOTIDE SEQUENCE [LARGE SCALE GENOMIC DNA]</scope>
    <source>
        <strain evidence="3 4">CBS 116634</strain>
    </source>
</reference>